<reference evidence="1" key="3">
    <citation type="submission" date="2025-09" db="UniProtKB">
        <authorList>
            <consortium name="Ensembl"/>
        </authorList>
    </citation>
    <scope>IDENTIFICATION</scope>
</reference>
<dbReference type="STRING" id="38772.ENSGAGP00000012643"/>
<proteinExistence type="predicted"/>
<dbReference type="Ensembl" id="ENSGAGT00000014496.1">
    <property type="protein sequence ID" value="ENSGAGP00000012643.1"/>
    <property type="gene ID" value="ENSGAGG00000009709.1"/>
</dbReference>
<name>A0A452HCX1_9SAUR</name>
<dbReference type="AlphaFoldDB" id="A0A452HCX1"/>
<reference evidence="1" key="2">
    <citation type="submission" date="2025-08" db="UniProtKB">
        <authorList>
            <consortium name="Ensembl"/>
        </authorList>
    </citation>
    <scope>IDENTIFICATION</scope>
</reference>
<organism evidence="1 2">
    <name type="scientific">Gopherus agassizii</name>
    <name type="common">Agassiz's desert tortoise</name>
    <dbReference type="NCBI Taxonomy" id="38772"/>
    <lineage>
        <taxon>Eukaryota</taxon>
        <taxon>Metazoa</taxon>
        <taxon>Chordata</taxon>
        <taxon>Craniata</taxon>
        <taxon>Vertebrata</taxon>
        <taxon>Euteleostomi</taxon>
        <taxon>Archelosauria</taxon>
        <taxon>Testudinata</taxon>
        <taxon>Testudines</taxon>
        <taxon>Cryptodira</taxon>
        <taxon>Durocryptodira</taxon>
        <taxon>Testudinoidea</taxon>
        <taxon>Testudinidae</taxon>
        <taxon>Gopherus</taxon>
    </lineage>
</organism>
<dbReference type="Proteomes" id="UP000291020">
    <property type="component" value="Unassembled WGS sequence"/>
</dbReference>
<sequence>RSFSLGMGLFLQIRTAPCKQGGCPAPADLKNANGSKICAQLYSDDNPYYAQCLGAACCSNKVSSLVVAPRCELGIWSRMGKEGYSHKFNGGVVYRLQEIKKGLLGDWDNSISAYYCK</sequence>
<dbReference type="Pfam" id="PF15138">
    <property type="entry name" value="Syncollin"/>
    <property type="match status" value="2"/>
</dbReference>
<dbReference type="GO" id="GO:0030667">
    <property type="term" value="C:secretory granule membrane"/>
    <property type="evidence" value="ECO:0007669"/>
    <property type="project" value="InterPro"/>
</dbReference>
<dbReference type="PANTHER" id="PTHR17503">
    <property type="entry name" value="SYNCOLLIN"/>
    <property type="match status" value="1"/>
</dbReference>
<reference evidence="2" key="1">
    <citation type="journal article" date="2017" name="PLoS ONE">
        <title>The Agassiz's desert tortoise genome provides a resource for the conservation of a threatened species.</title>
        <authorList>
            <person name="Tollis M."/>
            <person name="DeNardo D.F."/>
            <person name="Cornelius J.A."/>
            <person name="Dolby G.A."/>
            <person name="Edwards T."/>
            <person name="Henen B.T."/>
            <person name="Karl A.E."/>
            <person name="Murphy R.W."/>
            <person name="Kusumi K."/>
        </authorList>
    </citation>
    <scope>NUCLEOTIDE SEQUENCE [LARGE SCALE GENOMIC DNA]</scope>
</reference>
<evidence type="ECO:0000313" key="1">
    <source>
        <dbReference type="Ensembl" id="ENSGAGP00000012643.1"/>
    </source>
</evidence>
<evidence type="ECO:0000313" key="2">
    <source>
        <dbReference type="Proteomes" id="UP000291020"/>
    </source>
</evidence>
<accession>A0A452HCX1</accession>
<dbReference type="PANTHER" id="PTHR17503:SF0">
    <property type="entry name" value="SYNCOLLIN"/>
    <property type="match status" value="1"/>
</dbReference>
<dbReference type="GO" id="GO:0006887">
    <property type="term" value="P:exocytosis"/>
    <property type="evidence" value="ECO:0007669"/>
    <property type="project" value="InterPro"/>
</dbReference>
<keyword evidence="2" id="KW-1185">Reference proteome</keyword>
<protein>
    <submittedName>
        <fullName evidence="1">Uncharacterized protein</fullName>
    </submittedName>
</protein>
<dbReference type="InterPro" id="IPR028137">
    <property type="entry name" value="Syncollin"/>
</dbReference>